<evidence type="ECO:0000313" key="2">
    <source>
        <dbReference type="Proteomes" id="UP000199514"/>
    </source>
</evidence>
<gene>
    <name evidence="1" type="ORF">SAMN05421780_101683</name>
</gene>
<sequence length="257" mass="30004">MNITDALDSTNTPLYDSLSRHTKIHFLPNDNWHVNVWYSVFHGKESVIYYSPVACPQAQLSRQLLFLELQCNGYRRVLDGLSLLPDTNQWMQTIVKSIDTCLQNQKIANRWLAMGYDLEQLLYEDDADIFEYFEQMLAMKGYSEMYLLTSYWGFTNPLLNVSANQRKYLHQKFCVYAGGKLRTRLLETDSLLFRWANVSAYEAKTYVLAMANILGIKQDTWLSYEYNKGAFFEEQFPQAGFFVGQPFGLEQVRKVYS</sequence>
<dbReference type="EMBL" id="FOLE01000001">
    <property type="protein sequence ID" value="SFB83319.1"/>
    <property type="molecule type" value="Genomic_DNA"/>
</dbReference>
<evidence type="ECO:0000313" key="1">
    <source>
        <dbReference type="EMBL" id="SFB83319.1"/>
    </source>
</evidence>
<dbReference type="AlphaFoldDB" id="A0A1I1E833"/>
<keyword evidence="2" id="KW-1185">Reference proteome</keyword>
<dbReference type="Proteomes" id="UP000199514">
    <property type="component" value="Unassembled WGS sequence"/>
</dbReference>
<proteinExistence type="predicted"/>
<accession>A0A1I1E833</accession>
<reference evidence="1 2" key="1">
    <citation type="submission" date="2016-10" db="EMBL/GenBank/DDBJ databases">
        <authorList>
            <person name="de Groot N.N."/>
        </authorList>
    </citation>
    <scope>NUCLEOTIDE SEQUENCE [LARGE SCALE GENOMIC DNA]</scope>
    <source>
        <strain evidence="1 2">DSM 6793</strain>
    </source>
</reference>
<protein>
    <submittedName>
        <fullName evidence="1">Uncharacterized protein</fullName>
    </submittedName>
</protein>
<organism evidence="1 2">
    <name type="scientific">Flexibacter flexilis DSM 6793</name>
    <dbReference type="NCBI Taxonomy" id="927664"/>
    <lineage>
        <taxon>Bacteria</taxon>
        <taxon>Pseudomonadati</taxon>
        <taxon>Bacteroidota</taxon>
        <taxon>Cytophagia</taxon>
        <taxon>Cytophagales</taxon>
        <taxon>Flexibacteraceae</taxon>
        <taxon>Flexibacter</taxon>
    </lineage>
</organism>
<name>A0A1I1E833_9BACT</name>
<dbReference type="RefSeq" id="WP_091507298.1">
    <property type="nucleotide sequence ID" value="NZ_FOLE01000001.1"/>
</dbReference>